<feature type="transmembrane region" description="Helical" evidence="1">
    <location>
        <begin position="62"/>
        <end position="84"/>
    </location>
</feature>
<reference evidence="3 4" key="1">
    <citation type="journal article" date="2015" name="Fungal Genet. Biol.">
        <title>Evolution of novel wood decay mechanisms in Agaricales revealed by the genome sequences of Fistulina hepatica and Cylindrobasidium torrendii.</title>
        <authorList>
            <person name="Floudas D."/>
            <person name="Held B.W."/>
            <person name="Riley R."/>
            <person name="Nagy L.G."/>
            <person name="Koehler G."/>
            <person name="Ransdell A.S."/>
            <person name="Younus H."/>
            <person name="Chow J."/>
            <person name="Chiniquy J."/>
            <person name="Lipzen A."/>
            <person name="Tritt A."/>
            <person name="Sun H."/>
            <person name="Haridas S."/>
            <person name="LaButti K."/>
            <person name="Ohm R.A."/>
            <person name="Kues U."/>
            <person name="Blanchette R.A."/>
            <person name="Grigoriev I.V."/>
            <person name="Minto R.E."/>
            <person name="Hibbett D.S."/>
        </authorList>
    </citation>
    <scope>NUCLEOTIDE SEQUENCE [LARGE SCALE GENOMIC DNA]</scope>
    <source>
        <strain evidence="3 4">FP15055 ss-10</strain>
    </source>
</reference>
<feature type="transmembrane region" description="Helical" evidence="1">
    <location>
        <begin position="135"/>
        <end position="155"/>
    </location>
</feature>
<dbReference type="Proteomes" id="UP000054007">
    <property type="component" value="Unassembled WGS sequence"/>
</dbReference>
<dbReference type="EMBL" id="KN880439">
    <property type="protein sequence ID" value="KIY72933.1"/>
    <property type="molecule type" value="Genomic_DNA"/>
</dbReference>
<evidence type="ECO:0000313" key="3">
    <source>
        <dbReference type="EMBL" id="KIY72933.1"/>
    </source>
</evidence>
<feature type="transmembrane region" description="Helical" evidence="1">
    <location>
        <begin position="251"/>
        <end position="273"/>
    </location>
</feature>
<sequence>MPLARQRSRLPNWRSYKSCHARAESCVAFLPSTTTTTTMDTPLSAPPPLTPPQVASIAHGPMFIGFAFNLILYGIMIMQTYVYFATYKQDNKWMKLFVILLFSLDTANTAFDFAYLYECFVAHYGDTAYLAKATWVFATDPALTGIIATLVQIFFGWRIKVLTGGYWLAGPVFVLAILGLVGALATAIEAAAIHPVFTEFQSFQSVVILWLASESVCDILITAILVLHLACKKKKTGFQQSDDIVDKIIRLTVQTGLITSVCALIDLVTFLAIPTGIHLIFNFPLAKLYACSLVSSMNSRGGGKGISTTSGGVGAGSNNTYNTARLGPHKLNEVRNSYMMQAKSEVPDSSDTIGSTRMAVEMTVNRHQFVDYPSKEVV</sequence>
<dbReference type="OrthoDB" id="3046394at2759"/>
<keyword evidence="1" id="KW-0812">Transmembrane</keyword>
<dbReference type="Pfam" id="PF20152">
    <property type="entry name" value="DUF6534"/>
    <property type="match status" value="1"/>
</dbReference>
<keyword evidence="1" id="KW-1133">Transmembrane helix</keyword>
<feature type="transmembrane region" description="Helical" evidence="1">
    <location>
        <begin position="208"/>
        <end position="230"/>
    </location>
</feature>
<feature type="transmembrane region" description="Helical" evidence="1">
    <location>
        <begin position="96"/>
        <end position="115"/>
    </location>
</feature>
<protein>
    <recommendedName>
        <fullName evidence="2">DUF6534 domain-containing protein</fullName>
    </recommendedName>
</protein>
<keyword evidence="1" id="KW-0472">Membrane</keyword>
<proteinExistence type="predicted"/>
<gene>
    <name evidence="3" type="ORF">CYLTODRAFT_485909</name>
</gene>
<name>A0A0D7BQW9_9AGAR</name>
<accession>A0A0D7BQW9</accession>
<dbReference type="PANTHER" id="PTHR40465">
    <property type="entry name" value="CHROMOSOME 1, WHOLE GENOME SHOTGUN SEQUENCE"/>
    <property type="match status" value="1"/>
</dbReference>
<organism evidence="3 4">
    <name type="scientific">Cylindrobasidium torrendii FP15055 ss-10</name>
    <dbReference type="NCBI Taxonomy" id="1314674"/>
    <lineage>
        <taxon>Eukaryota</taxon>
        <taxon>Fungi</taxon>
        <taxon>Dikarya</taxon>
        <taxon>Basidiomycota</taxon>
        <taxon>Agaricomycotina</taxon>
        <taxon>Agaricomycetes</taxon>
        <taxon>Agaricomycetidae</taxon>
        <taxon>Agaricales</taxon>
        <taxon>Marasmiineae</taxon>
        <taxon>Physalacriaceae</taxon>
        <taxon>Cylindrobasidium</taxon>
    </lineage>
</organism>
<dbReference type="STRING" id="1314674.A0A0D7BQW9"/>
<feature type="transmembrane region" description="Helical" evidence="1">
    <location>
        <begin position="167"/>
        <end position="188"/>
    </location>
</feature>
<feature type="domain" description="DUF6534" evidence="2">
    <location>
        <begin position="215"/>
        <end position="300"/>
    </location>
</feature>
<dbReference type="PANTHER" id="PTHR40465:SF1">
    <property type="entry name" value="DUF6534 DOMAIN-CONTAINING PROTEIN"/>
    <property type="match status" value="1"/>
</dbReference>
<dbReference type="AlphaFoldDB" id="A0A0D7BQW9"/>
<keyword evidence="4" id="KW-1185">Reference proteome</keyword>
<evidence type="ECO:0000259" key="2">
    <source>
        <dbReference type="Pfam" id="PF20152"/>
    </source>
</evidence>
<dbReference type="InterPro" id="IPR045339">
    <property type="entry name" value="DUF6534"/>
</dbReference>
<evidence type="ECO:0000313" key="4">
    <source>
        <dbReference type="Proteomes" id="UP000054007"/>
    </source>
</evidence>
<evidence type="ECO:0000256" key="1">
    <source>
        <dbReference type="SAM" id="Phobius"/>
    </source>
</evidence>